<dbReference type="CDD" id="cd01763">
    <property type="entry name" value="Ubl_SUMO_like"/>
    <property type="match status" value="1"/>
</dbReference>
<dbReference type="SUPFAM" id="SSF54236">
    <property type="entry name" value="Ubiquitin-like"/>
    <property type="match status" value="1"/>
</dbReference>
<evidence type="ECO:0000256" key="1">
    <source>
        <dbReference type="SAM" id="MobiDB-lite"/>
    </source>
</evidence>
<evidence type="ECO:0000313" key="2">
    <source>
        <dbReference type="EMBL" id="CAE0368699.1"/>
    </source>
</evidence>
<dbReference type="Gene3D" id="1.25.40.20">
    <property type="entry name" value="Ankyrin repeat-containing domain"/>
    <property type="match status" value="1"/>
</dbReference>
<organism evidence="2">
    <name type="scientific">Aureoumbra lagunensis</name>
    <dbReference type="NCBI Taxonomy" id="44058"/>
    <lineage>
        <taxon>Eukaryota</taxon>
        <taxon>Sar</taxon>
        <taxon>Stramenopiles</taxon>
        <taxon>Ochrophyta</taxon>
        <taxon>Pelagophyceae</taxon>
        <taxon>Pelagomonadales</taxon>
        <taxon>Aureoumbra</taxon>
    </lineage>
</organism>
<dbReference type="SUPFAM" id="SSF48403">
    <property type="entry name" value="Ankyrin repeat"/>
    <property type="match status" value="1"/>
</dbReference>
<reference evidence="2" key="1">
    <citation type="submission" date="2021-01" db="EMBL/GenBank/DDBJ databases">
        <authorList>
            <person name="Corre E."/>
            <person name="Pelletier E."/>
            <person name="Niang G."/>
            <person name="Scheremetjew M."/>
            <person name="Finn R."/>
            <person name="Kale V."/>
            <person name="Holt S."/>
            <person name="Cochrane G."/>
            <person name="Meng A."/>
            <person name="Brown T."/>
            <person name="Cohen L."/>
        </authorList>
    </citation>
    <scope>NUCLEOTIDE SEQUENCE</scope>
    <source>
        <strain evidence="2">CCMP1510</strain>
    </source>
</reference>
<dbReference type="InterPro" id="IPR036770">
    <property type="entry name" value="Ankyrin_rpt-contain_sf"/>
</dbReference>
<accession>A0A7S3JXW9</accession>
<dbReference type="Gene3D" id="3.10.20.90">
    <property type="entry name" value="Phosphatidylinositol 3-kinase Catalytic Subunit, Chain A, domain 1"/>
    <property type="match status" value="1"/>
</dbReference>
<feature type="compositionally biased region" description="Low complexity" evidence="1">
    <location>
        <begin position="230"/>
        <end position="240"/>
    </location>
</feature>
<gene>
    <name evidence="2" type="ORF">ALAG00032_LOCUS9462</name>
</gene>
<feature type="compositionally biased region" description="Polar residues" evidence="1">
    <location>
        <begin position="241"/>
        <end position="253"/>
    </location>
</feature>
<sequence>MANNGQHHEFIEFVCKPVEDLYITTNERRSVRIPSGQEYRCSMLREQHFSSLFRHYGKHNGVDKETLVFFFTEELMRELEPNDTPKSVHLKKNDVIVIRHRRQPQTDGLLTRFDLNTEDTIALVTAFPKACSLQSADGRTCLHHLASRASGEAREAEELALANRLLLFGSDPRILDNYGRTAADIAKQYNQRALSELLAPNEFKKQMAVIRAHFLGQSAYASRVVGHSSDSSADTAAESSNNITHPSTVQGLLQPSRGVSPISTRGTNGPRDIFQLKRACTSNDMDSDDADDKHTACLRFLFSSLAHGNQARNFKRVVCFLYA</sequence>
<protein>
    <submittedName>
        <fullName evidence="2">Uncharacterized protein</fullName>
    </submittedName>
</protein>
<feature type="region of interest" description="Disordered" evidence="1">
    <location>
        <begin position="230"/>
        <end position="270"/>
    </location>
</feature>
<name>A0A7S3JXW9_9STRA</name>
<dbReference type="EMBL" id="HBIJ01014072">
    <property type="protein sequence ID" value="CAE0368699.1"/>
    <property type="molecule type" value="Transcribed_RNA"/>
</dbReference>
<dbReference type="AlphaFoldDB" id="A0A7S3JXW9"/>
<proteinExistence type="predicted"/>
<dbReference type="InterPro" id="IPR029071">
    <property type="entry name" value="Ubiquitin-like_domsf"/>
</dbReference>